<name>A0A367LRN0_9HYPO</name>
<proteinExistence type="predicted"/>
<organism evidence="1 2">
    <name type="scientific">Ophiocordyceps polyrhachis-furcata BCC 54312</name>
    <dbReference type="NCBI Taxonomy" id="1330021"/>
    <lineage>
        <taxon>Eukaryota</taxon>
        <taxon>Fungi</taxon>
        <taxon>Dikarya</taxon>
        <taxon>Ascomycota</taxon>
        <taxon>Pezizomycotina</taxon>
        <taxon>Sordariomycetes</taxon>
        <taxon>Hypocreomycetidae</taxon>
        <taxon>Hypocreales</taxon>
        <taxon>Ophiocordycipitaceae</taxon>
        <taxon>Ophiocordyceps</taxon>
    </lineage>
</organism>
<dbReference type="EMBL" id="LKCN02000001">
    <property type="protein sequence ID" value="RCI17103.1"/>
    <property type="molecule type" value="Genomic_DNA"/>
</dbReference>
<protein>
    <submittedName>
        <fullName evidence="1">Uncharacterized protein</fullName>
    </submittedName>
</protein>
<sequence>MRESMYPRQRFNMTETISVNAAEPLVFNVRLNRENPPSQGSQQPPTYICIYGPRSTDDSAAVKEMQGCLSLASLKLGSGTYPILSHPILSHPMSVEAKEESFYIESIVVIIHLPVQLPRQPFIPYLLVSTGRG</sequence>
<dbReference type="AlphaFoldDB" id="A0A367LRN0"/>
<keyword evidence="2" id="KW-1185">Reference proteome</keyword>
<gene>
    <name evidence="1" type="ORF">L249_1807</name>
</gene>
<evidence type="ECO:0000313" key="2">
    <source>
        <dbReference type="Proteomes" id="UP000253664"/>
    </source>
</evidence>
<evidence type="ECO:0000313" key="1">
    <source>
        <dbReference type="EMBL" id="RCI17103.1"/>
    </source>
</evidence>
<comment type="caution">
    <text evidence="1">The sequence shown here is derived from an EMBL/GenBank/DDBJ whole genome shotgun (WGS) entry which is preliminary data.</text>
</comment>
<accession>A0A367LRN0</accession>
<dbReference type="Proteomes" id="UP000253664">
    <property type="component" value="Unassembled WGS sequence"/>
</dbReference>
<reference evidence="1 2" key="1">
    <citation type="journal article" date="2015" name="BMC Genomics">
        <title>Insights from the genome of Ophiocordyceps polyrhachis-furcata to pathogenicity and host specificity in insect fungi.</title>
        <authorList>
            <person name="Wichadakul D."/>
            <person name="Kobmoo N."/>
            <person name="Ingsriswang S."/>
            <person name="Tangphatsornruang S."/>
            <person name="Chantasingh D."/>
            <person name="Luangsa-ard J.J."/>
            <person name="Eurwilaichitr L."/>
        </authorList>
    </citation>
    <scope>NUCLEOTIDE SEQUENCE [LARGE SCALE GENOMIC DNA]</scope>
    <source>
        <strain evidence="1 2">BCC 54312</strain>
    </source>
</reference>